<dbReference type="HOGENOM" id="CLU_027555_0_0_6"/>
<dbReference type="InterPro" id="IPR015590">
    <property type="entry name" value="Aldehyde_DH_dom"/>
</dbReference>
<dbReference type="KEGG" id="fbl:Fbal_2402"/>
<organism evidence="3 4">
    <name type="scientific">Ferrimonas balearica (strain DSM 9799 / CCM 4581 / KCTC 23876 / PAT)</name>
    <dbReference type="NCBI Taxonomy" id="550540"/>
    <lineage>
        <taxon>Bacteria</taxon>
        <taxon>Pseudomonadati</taxon>
        <taxon>Pseudomonadota</taxon>
        <taxon>Gammaproteobacteria</taxon>
        <taxon>Alteromonadales</taxon>
        <taxon>Ferrimonadaceae</taxon>
        <taxon>Ferrimonas</taxon>
    </lineage>
</organism>
<evidence type="ECO:0000256" key="1">
    <source>
        <dbReference type="ARBA" id="ARBA00023002"/>
    </source>
</evidence>
<dbReference type="InterPro" id="IPR016161">
    <property type="entry name" value="Ald_DH/histidinol_DH"/>
</dbReference>
<keyword evidence="1 3" id="KW-0560">Oxidoreductase</keyword>
<dbReference type="EMBL" id="CP002209">
    <property type="protein sequence ID" value="ADN76604.1"/>
    <property type="molecule type" value="Genomic_DNA"/>
</dbReference>
<dbReference type="InterPro" id="IPR016163">
    <property type="entry name" value="Ald_DH_C"/>
</dbReference>
<dbReference type="CDD" id="cd07129">
    <property type="entry name" value="ALDH_KGSADH"/>
    <property type="match status" value="1"/>
</dbReference>
<dbReference type="Gene3D" id="3.40.309.10">
    <property type="entry name" value="Aldehyde Dehydrogenase, Chain A, domain 2"/>
    <property type="match status" value="1"/>
</dbReference>
<dbReference type="STRING" id="550540.Fbal_2402"/>
<dbReference type="GeneID" id="67182614"/>
<dbReference type="InterPro" id="IPR016162">
    <property type="entry name" value="Ald_DH_N"/>
</dbReference>
<dbReference type="Proteomes" id="UP000006683">
    <property type="component" value="Chromosome"/>
</dbReference>
<dbReference type="PANTHER" id="PTHR43353">
    <property type="entry name" value="SUCCINATE-SEMIALDEHYDE DEHYDROGENASE, MITOCHONDRIAL"/>
    <property type="match status" value="1"/>
</dbReference>
<dbReference type="OrthoDB" id="9770537at2"/>
<dbReference type="InterPro" id="IPR044151">
    <property type="entry name" value="ALDH_KGSADH"/>
</dbReference>
<dbReference type="InterPro" id="IPR050740">
    <property type="entry name" value="Aldehyde_DH_Superfamily"/>
</dbReference>
<name>E1SMT5_FERBD</name>
<keyword evidence="4" id="KW-1185">Reference proteome</keyword>
<dbReference type="GO" id="GO:0033721">
    <property type="term" value="F:aldehyde dehydrogenase (NADP+) activity"/>
    <property type="evidence" value="ECO:0007669"/>
    <property type="project" value="UniProtKB-EC"/>
</dbReference>
<dbReference type="AlphaFoldDB" id="E1SMT5"/>
<dbReference type="Gene3D" id="3.40.605.10">
    <property type="entry name" value="Aldehyde Dehydrogenase, Chain A, domain 1"/>
    <property type="match status" value="1"/>
</dbReference>
<dbReference type="Pfam" id="PF00171">
    <property type="entry name" value="Aldedh"/>
    <property type="match status" value="1"/>
</dbReference>
<protein>
    <submittedName>
        <fullName evidence="3">Aldehyde Dehydrogenase</fullName>
        <ecNumber evidence="3">1.2.1.4</ecNumber>
    </submittedName>
</protein>
<dbReference type="RefSeq" id="WP_013345910.1">
    <property type="nucleotide sequence ID" value="NC_014541.1"/>
</dbReference>
<dbReference type="eggNOG" id="COG1012">
    <property type="taxonomic scope" value="Bacteria"/>
</dbReference>
<dbReference type="EC" id="1.2.1.4" evidence="3"/>
<dbReference type="SUPFAM" id="SSF53720">
    <property type="entry name" value="ALDH-like"/>
    <property type="match status" value="1"/>
</dbReference>
<evidence type="ECO:0000313" key="3">
    <source>
        <dbReference type="EMBL" id="ADN76604.1"/>
    </source>
</evidence>
<gene>
    <name evidence="3" type="ordered locus">Fbal_2402</name>
</gene>
<sequence>MTLTGQHFIAGARSGDPADDFLAWDPRADGPLPTPFADGSEAEVAVAAEAAADAFVHYRRLSAETRAQFLEAIADEIEALGDALLNRAAQETALPAARLQGERGRTCGQLRAFAHWLREPLHPVLHDEALPERQPLPRPDLRLGQVPLGPVAVFGASNFPLAFSVAGGDTAAALAAGCPVIVKGHPAHPGTSELVASAITRAAARTDVPAGVFSLIQGRTPALSIALVRHPAIAAVGFTGSAAVGQSLAAEAAARPTPIPFFGELGAVNPQVILPGQLAAQPDQLAQMQAASMVMGQGQFCTSPGLVLLPDSDGADRYLASLAEALAEHNEGVMLTPGIARAYRSGADHLASQPGVTELARGRNDGHPNGAVPIVYQVNAADAINNPELFEEVFGPCVLVITGAQGEALGDLIAALPGQLTTTVHGNDADFARHSDLLETLAYTCGRLIANQMPTGVEVCAAQNHGGPWPASTAPQTTSVGGEAIQRFLRPLAYQNWPAAQLPESLR</sequence>
<evidence type="ECO:0000313" key="4">
    <source>
        <dbReference type="Proteomes" id="UP000006683"/>
    </source>
</evidence>
<reference evidence="3 4" key="1">
    <citation type="journal article" date="2010" name="Stand. Genomic Sci.">
        <title>Complete genome sequence of Ferrimonas balearica type strain (PAT).</title>
        <authorList>
            <person name="Nolan M."/>
            <person name="Sikorski J."/>
            <person name="Davenport K."/>
            <person name="Lucas S."/>
            <person name="Glavina Del Rio T."/>
            <person name="Tice H."/>
            <person name="Cheng J."/>
            <person name="Goodwin L."/>
            <person name="Pitluck S."/>
            <person name="Liolios K."/>
            <person name="Ivanova N."/>
            <person name="Mavromatis K."/>
            <person name="Ovchinnikova G."/>
            <person name="Pati A."/>
            <person name="Chen A."/>
            <person name="Palaniappan K."/>
            <person name="Land M."/>
            <person name="Hauser L."/>
            <person name="Chang Y."/>
            <person name="Jeffries C."/>
            <person name="Tapia R."/>
            <person name="Brettin T."/>
            <person name="Detter J."/>
            <person name="Han C."/>
            <person name="Yasawong M."/>
            <person name="Rohde M."/>
            <person name="Tindall B."/>
            <person name="Goker M."/>
            <person name="Woyke T."/>
            <person name="Bristow J."/>
            <person name="Eisen J."/>
            <person name="Markowitz V."/>
            <person name="Hugenholtz P."/>
            <person name="Kyrpides N."/>
            <person name="Klenk H."/>
            <person name="Lapidus A."/>
        </authorList>
    </citation>
    <scope>NUCLEOTIDE SEQUENCE [LARGE SCALE GENOMIC DNA]</scope>
    <source>
        <strain evidence="4">DSM 9799 / CCM 4581 / KCTC 23876 / PAT</strain>
    </source>
</reference>
<accession>E1SMT5</accession>
<feature type="domain" description="Aldehyde dehydrogenase" evidence="2">
    <location>
        <begin position="36"/>
        <end position="458"/>
    </location>
</feature>
<evidence type="ECO:0000259" key="2">
    <source>
        <dbReference type="Pfam" id="PF00171"/>
    </source>
</evidence>
<dbReference type="PANTHER" id="PTHR43353:SF3">
    <property type="entry name" value="ALDEHYDE DEHYDROGENASE-RELATED"/>
    <property type="match status" value="1"/>
</dbReference>
<proteinExistence type="predicted"/>